<dbReference type="EnsemblMetazoa" id="ISCW011640-RA">
    <property type="protein sequence ID" value="ISCW011640-PA"/>
    <property type="gene ID" value="ISCW011640"/>
</dbReference>
<accession>B7Q729</accession>
<dbReference type="PANTHER" id="PTHR11161:SF0">
    <property type="entry name" value="O-ACYLTRANSFERASE LIKE PROTEIN"/>
    <property type="match status" value="1"/>
</dbReference>
<proteinExistence type="predicted"/>
<dbReference type="EMBL" id="ABJB010285656">
    <property type="status" value="NOT_ANNOTATED_CDS"/>
    <property type="molecule type" value="Genomic_DNA"/>
</dbReference>
<keyword evidence="1" id="KW-1133">Transmembrane helix</keyword>
<dbReference type="VEuPathDB" id="VectorBase:ISCI011640"/>
<dbReference type="HOGENOM" id="CLU_1817929_0_0_1"/>
<reference evidence="4" key="2">
    <citation type="submission" date="2020-05" db="UniProtKB">
        <authorList>
            <consortium name="EnsemblMetazoa"/>
        </authorList>
    </citation>
    <scope>IDENTIFICATION</scope>
    <source>
        <strain evidence="4">wikel</strain>
    </source>
</reference>
<dbReference type="VEuPathDB" id="VectorBase:ISCW011640"/>
<evidence type="ECO:0000313" key="3">
    <source>
        <dbReference type="EMBL" id="EEC14651.1"/>
    </source>
</evidence>
<keyword evidence="1" id="KW-0472">Membrane</keyword>
<dbReference type="AlphaFoldDB" id="B7Q729"/>
<dbReference type="InterPro" id="IPR052728">
    <property type="entry name" value="O2_lipid_transport_reg"/>
</dbReference>
<dbReference type="Proteomes" id="UP000001555">
    <property type="component" value="Unassembled WGS sequence"/>
</dbReference>
<dbReference type="PaxDb" id="6945-B7Q729"/>
<dbReference type="EMBL" id="DS871794">
    <property type="protein sequence ID" value="EEC14651.1"/>
    <property type="molecule type" value="Genomic_DNA"/>
</dbReference>
<evidence type="ECO:0000313" key="4">
    <source>
        <dbReference type="EnsemblMetazoa" id="ISCW011640-PA"/>
    </source>
</evidence>
<dbReference type="InterPro" id="IPR002656">
    <property type="entry name" value="Acyl_transf_3_dom"/>
</dbReference>
<keyword evidence="1" id="KW-0812">Transmembrane</keyword>
<evidence type="ECO:0000259" key="2">
    <source>
        <dbReference type="Pfam" id="PF01757"/>
    </source>
</evidence>
<organism>
    <name type="scientific">Ixodes scapularis</name>
    <name type="common">Black-legged tick</name>
    <name type="synonym">Deer tick</name>
    <dbReference type="NCBI Taxonomy" id="6945"/>
    <lineage>
        <taxon>Eukaryota</taxon>
        <taxon>Metazoa</taxon>
        <taxon>Ecdysozoa</taxon>
        <taxon>Arthropoda</taxon>
        <taxon>Chelicerata</taxon>
        <taxon>Arachnida</taxon>
        <taxon>Acari</taxon>
        <taxon>Parasitiformes</taxon>
        <taxon>Ixodida</taxon>
        <taxon>Ixodoidea</taxon>
        <taxon>Ixodidae</taxon>
        <taxon>Ixodinae</taxon>
        <taxon>Ixodes</taxon>
    </lineage>
</organism>
<dbReference type="Pfam" id="PF01757">
    <property type="entry name" value="Acyl_transf_3"/>
    <property type="match status" value="1"/>
</dbReference>
<evidence type="ECO:0000313" key="5">
    <source>
        <dbReference type="Proteomes" id="UP000001555"/>
    </source>
</evidence>
<dbReference type="GO" id="GO:0016747">
    <property type="term" value="F:acyltransferase activity, transferring groups other than amino-acyl groups"/>
    <property type="evidence" value="ECO:0007669"/>
    <property type="project" value="InterPro"/>
</dbReference>
<dbReference type="InParanoid" id="B7Q729"/>
<dbReference type="VEuPathDB" id="VectorBase:ISCP_017872"/>
<evidence type="ECO:0000256" key="1">
    <source>
        <dbReference type="SAM" id="Phobius"/>
    </source>
</evidence>
<feature type="domain" description="Acyltransferase 3" evidence="2">
    <location>
        <begin position="56"/>
        <end position="128"/>
    </location>
</feature>
<dbReference type="PANTHER" id="PTHR11161">
    <property type="entry name" value="O-ACYLTRANSFERASE"/>
    <property type="match status" value="1"/>
</dbReference>
<name>B7Q729_IXOSC</name>
<sequence>MALSTLADFWLLRKGTEHSNRGSGFEVITAFSVRRNTVLLLSNETDEQSTAYKLRFLHGIRVLSMFWIVMGHSARNVALVMSGLVNLLAYSDTLMSCVGIAGIISVDTFFFLSGFLLAYGLLKQNRNRCLVAAIACVRRFIR</sequence>
<feature type="transmembrane region" description="Helical" evidence="1">
    <location>
        <begin position="100"/>
        <end position="122"/>
    </location>
</feature>
<keyword evidence="5" id="KW-1185">Reference proteome</keyword>
<protein>
    <recommendedName>
        <fullName evidence="2">Acyltransferase 3 domain-containing protein</fullName>
    </recommendedName>
</protein>
<dbReference type="OrthoDB" id="6504828at2759"/>
<reference evidence="3 5" key="1">
    <citation type="submission" date="2008-03" db="EMBL/GenBank/DDBJ databases">
        <title>Annotation of Ixodes scapularis.</title>
        <authorList>
            <consortium name="Ixodes scapularis Genome Project Consortium"/>
            <person name="Caler E."/>
            <person name="Hannick L.I."/>
            <person name="Bidwell S."/>
            <person name="Joardar V."/>
            <person name="Thiagarajan M."/>
            <person name="Amedeo P."/>
            <person name="Galinsky K.J."/>
            <person name="Schobel S."/>
            <person name="Inman J."/>
            <person name="Hostetler J."/>
            <person name="Miller J."/>
            <person name="Hammond M."/>
            <person name="Megy K."/>
            <person name="Lawson D."/>
            <person name="Kodira C."/>
            <person name="Sutton G."/>
            <person name="Meyer J."/>
            <person name="Hill C.A."/>
            <person name="Birren B."/>
            <person name="Nene V."/>
            <person name="Collins F."/>
            <person name="Alarcon-Chaidez F."/>
            <person name="Wikel S."/>
            <person name="Strausberg R."/>
        </authorList>
    </citation>
    <scope>NUCLEOTIDE SEQUENCE [LARGE SCALE GENOMIC DNA]</scope>
    <source>
        <strain evidence="5">Wikel</strain>
        <strain evidence="3">Wikel colony</strain>
    </source>
</reference>
<feature type="transmembrane region" description="Helical" evidence="1">
    <location>
        <begin position="62"/>
        <end position="88"/>
    </location>
</feature>
<gene>
    <name evidence="3" type="ORF">IscW_ISCW011640</name>
</gene>